<dbReference type="CDD" id="cd06184">
    <property type="entry name" value="flavohem_like_fad_nad_binding"/>
    <property type="match status" value="1"/>
</dbReference>
<feature type="domain" description="FAD-binding FR-type" evidence="3">
    <location>
        <begin position="336"/>
        <end position="439"/>
    </location>
</feature>
<evidence type="ECO:0000313" key="4">
    <source>
        <dbReference type="EMBL" id="QET04239.1"/>
    </source>
</evidence>
<dbReference type="InterPro" id="IPR036010">
    <property type="entry name" value="2Fe-2S_ferredoxin-like_sf"/>
</dbReference>
<dbReference type="Gene3D" id="2.40.30.10">
    <property type="entry name" value="Translation factors"/>
    <property type="match status" value="1"/>
</dbReference>
<dbReference type="InterPro" id="IPR006058">
    <property type="entry name" value="2Fe2S_fd_BS"/>
</dbReference>
<dbReference type="InterPro" id="IPR039261">
    <property type="entry name" value="FNR_nucleotide-bd"/>
</dbReference>
<evidence type="ECO:0000256" key="1">
    <source>
        <dbReference type="SAM" id="Phobius"/>
    </source>
</evidence>
<gene>
    <name evidence="4" type="ORF">FOB72_18985</name>
</gene>
<dbReference type="AlphaFoldDB" id="A0A5P2HAF6"/>
<dbReference type="InterPro" id="IPR012675">
    <property type="entry name" value="Beta-grasp_dom_sf"/>
</dbReference>
<dbReference type="InterPro" id="IPR001041">
    <property type="entry name" value="2Fe-2S_ferredoxin-type"/>
</dbReference>
<dbReference type="Pfam" id="PF00970">
    <property type="entry name" value="FAD_binding_6"/>
    <property type="match status" value="1"/>
</dbReference>
<dbReference type="OrthoDB" id="9796486at2"/>
<dbReference type="InterPro" id="IPR017938">
    <property type="entry name" value="Riboflavin_synthase-like_b-brl"/>
</dbReference>
<keyword evidence="1" id="KW-0812">Transmembrane</keyword>
<dbReference type="RefSeq" id="WP_150374301.1">
    <property type="nucleotide sequence ID" value="NZ_CP044067.1"/>
</dbReference>
<dbReference type="PANTHER" id="PTHR42815">
    <property type="entry name" value="FAD-BINDING, PUTATIVE (AFU_ORTHOLOGUE AFUA_6G07600)-RELATED"/>
    <property type="match status" value="1"/>
</dbReference>
<dbReference type="EMBL" id="CP044067">
    <property type="protein sequence ID" value="QET04239.1"/>
    <property type="molecule type" value="Genomic_DNA"/>
</dbReference>
<feature type="domain" description="2Fe-2S ferredoxin-type" evidence="2">
    <location>
        <begin position="608"/>
        <end position="693"/>
    </location>
</feature>
<dbReference type="Pfam" id="PF00111">
    <property type="entry name" value="Fer2"/>
    <property type="match status" value="1"/>
</dbReference>
<evidence type="ECO:0000259" key="2">
    <source>
        <dbReference type="PROSITE" id="PS51085"/>
    </source>
</evidence>
<reference evidence="4 5" key="1">
    <citation type="submission" date="2019-09" db="EMBL/GenBank/DDBJ databases">
        <title>FDA dAtabase for Regulatory Grade micrObial Sequences (FDA-ARGOS): Supporting development and validation of Infectious Disease Dx tests.</title>
        <authorList>
            <person name="Sciortino C."/>
            <person name="Tallon L."/>
            <person name="Sadzewicz L."/>
            <person name="Vavikolanu K."/>
            <person name="Mehta A."/>
            <person name="Aluvathingal J."/>
            <person name="Nadendla S."/>
            <person name="Nandy P."/>
            <person name="Geyer C."/>
            <person name="Yan Y."/>
            <person name="Sichtig H."/>
        </authorList>
    </citation>
    <scope>NUCLEOTIDE SEQUENCE [LARGE SCALE GENOMIC DNA]</scope>
    <source>
        <strain evidence="4 5">FDAARGOS_664</strain>
    </source>
</reference>
<accession>A0A5P2HAF6</accession>
<dbReference type="SUPFAM" id="SSF52343">
    <property type="entry name" value="Ferredoxin reductase-like, C-terminal NADP-linked domain"/>
    <property type="match status" value="1"/>
</dbReference>
<name>A0A5P2HAF6_9BURK</name>
<dbReference type="Gene3D" id="3.40.50.80">
    <property type="entry name" value="Nucleotide-binding domain of ferredoxin-NADP reductase (FNR) module"/>
    <property type="match status" value="1"/>
</dbReference>
<dbReference type="InterPro" id="IPR017927">
    <property type="entry name" value="FAD-bd_FR_type"/>
</dbReference>
<dbReference type="Proteomes" id="UP000322822">
    <property type="component" value="Chromosome 2"/>
</dbReference>
<dbReference type="PROSITE" id="PS51384">
    <property type="entry name" value="FAD_FR"/>
    <property type="match status" value="1"/>
</dbReference>
<dbReference type="Pfam" id="PF00175">
    <property type="entry name" value="NAD_binding_1"/>
    <property type="match status" value="1"/>
</dbReference>
<evidence type="ECO:0000259" key="3">
    <source>
        <dbReference type="PROSITE" id="PS51384"/>
    </source>
</evidence>
<evidence type="ECO:0000313" key="5">
    <source>
        <dbReference type="Proteomes" id="UP000322822"/>
    </source>
</evidence>
<dbReference type="InterPro" id="IPR012349">
    <property type="entry name" value="Split_barrel_FMN-bd"/>
</dbReference>
<keyword evidence="1" id="KW-0472">Membrane</keyword>
<dbReference type="InterPro" id="IPR008333">
    <property type="entry name" value="Cbr1-like_FAD-bd_dom"/>
</dbReference>
<dbReference type="PANTHER" id="PTHR42815:SF2">
    <property type="entry name" value="FAD-BINDING, PUTATIVE (AFU_ORTHOLOGUE AFUA_6G07600)-RELATED"/>
    <property type="match status" value="1"/>
</dbReference>
<dbReference type="PROSITE" id="PS51085">
    <property type="entry name" value="2FE2S_FER_2"/>
    <property type="match status" value="1"/>
</dbReference>
<sequence>MAQMPWHAGELALQARVGVLAKMDDVGRRFVRDYMPDEHRDFFAQLPFIVLGTVAPDGRVWATLRAGPPGFLASPESHRLDLAIAREPADPADAGLADGDAIGLLGMDLSNRRRNRMNGVLRLSSDGSARAAHIDVVHSFGNCPRYIQLRTLRCVREALLPTAVAPQALDGLDDRARALIASADAFFVASYVDLPNAEGEGTTRQVDVSHRGGKPGFVRLDADGGMTIPDFAGNLFFNTLGNFLSNPLAGVTFADFDTGELLQMSGRAEVIVDSPEIAAFQGAERLWRFMPERIVRRDDALPIRWSSVADGVSPSSQMTGDWEQAANRLRAAAMKCQWRPFRVTRIVDESSVVRSFHLEPADGAGRIAHCAGQFLPIRVTPPGHTQPLIRTYTLSVAPSDPAYRISVKREGVVSQYLHDTLAVGDTLETRAPAGGFTIDALERRPAVLMAAGIGVTPMLAMLRHIVYEGQRKQRVRRTWFFHAARTLAERAFSDELAALAAQGNGAIRVVRVLGHPDGAIVAQDYDVAGRIGMDVLRAHLPFDDYDFYLCGPSPFMQGLYDGLRCLNIADARIHAEAFGVSSLTRKPDAAMAPHASATSAARPATGSVPVLFTASAKEARWNPGDGSLLELAEQRGLSPEFGCRNGNCGTCLAHLERGAVAYLHPPEYTPGEGEVLICCAVPAEGSTGLSLAL</sequence>
<dbReference type="Gene3D" id="3.10.20.30">
    <property type="match status" value="1"/>
</dbReference>
<organism evidence="4 5">
    <name type="scientific">Cupriavidus pauculus</name>
    <dbReference type="NCBI Taxonomy" id="82633"/>
    <lineage>
        <taxon>Bacteria</taxon>
        <taxon>Pseudomonadati</taxon>
        <taxon>Pseudomonadota</taxon>
        <taxon>Betaproteobacteria</taxon>
        <taxon>Burkholderiales</taxon>
        <taxon>Burkholderiaceae</taxon>
        <taxon>Cupriavidus</taxon>
    </lineage>
</organism>
<dbReference type="GO" id="GO:0051537">
    <property type="term" value="F:2 iron, 2 sulfur cluster binding"/>
    <property type="evidence" value="ECO:0007669"/>
    <property type="project" value="InterPro"/>
</dbReference>
<dbReference type="GO" id="GO:0016491">
    <property type="term" value="F:oxidoreductase activity"/>
    <property type="evidence" value="ECO:0007669"/>
    <property type="project" value="InterPro"/>
</dbReference>
<dbReference type="SUPFAM" id="SSF50475">
    <property type="entry name" value="FMN-binding split barrel"/>
    <property type="match status" value="1"/>
</dbReference>
<dbReference type="CDD" id="cd00207">
    <property type="entry name" value="fer2"/>
    <property type="match status" value="1"/>
</dbReference>
<keyword evidence="1" id="KW-1133">Transmembrane helix</keyword>
<dbReference type="SUPFAM" id="SSF63380">
    <property type="entry name" value="Riboflavin synthase domain-like"/>
    <property type="match status" value="1"/>
</dbReference>
<dbReference type="Gene3D" id="2.30.110.10">
    <property type="entry name" value="Electron Transport, Fmn-binding Protein, Chain A"/>
    <property type="match status" value="1"/>
</dbReference>
<feature type="transmembrane region" description="Helical" evidence="1">
    <location>
        <begin position="446"/>
        <end position="467"/>
    </location>
</feature>
<dbReference type="SUPFAM" id="SSF54292">
    <property type="entry name" value="2Fe-2S ferredoxin-like"/>
    <property type="match status" value="1"/>
</dbReference>
<proteinExistence type="predicted"/>
<dbReference type="InterPro" id="IPR001433">
    <property type="entry name" value="OxRdtase_FAD/NAD-bd"/>
</dbReference>
<dbReference type="PRINTS" id="PR00410">
    <property type="entry name" value="PHEHYDRXLASE"/>
</dbReference>
<protein>
    <submittedName>
        <fullName evidence="4">2Fe-2S iron-sulfur cluster binding domain-containing protein</fullName>
    </submittedName>
</protein>
<dbReference type="PROSITE" id="PS00197">
    <property type="entry name" value="2FE2S_FER_1"/>
    <property type="match status" value="1"/>
</dbReference>